<sequence length="278" mass="29495">MRPLRTSASRPVRPPAPTGTGGGLSPARDLAVAWSLVVLIAVPAWVLTVGQARDMGVEPGTMGMALPLFLVLWVTMMAAMMLPSMAPVALTWARGIQRRSSGWRRTARTVEFAGGYLLVWTAFGLLVYAALAVTGDLVSDHPTAGRWIGSAAFLLAGLYQLGPLKNVCLRHCRDPMGQLVHYAGFRQPARDLRVGVHHGAYCVGCCAGLMVVLVPLGVMNVAAMAGLAVVIFVEKLWARGPLLSRVVGVVFLVLAVLALFHDGLLPGLQEPAPAMDGM</sequence>
<feature type="region of interest" description="Disordered" evidence="1">
    <location>
        <begin position="1"/>
        <end position="24"/>
    </location>
</feature>
<evidence type="ECO:0000256" key="1">
    <source>
        <dbReference type="SAM" id="MobiDB-lite"/>
    </source>
</evidence>
<protein>
    <submittedName>
        <fullName evidence="3">DUF2182 domain-containing protein</fullName>
    </submittedName>
</protein>
<dbReference type="RefSeq" id="WP_344541849.1">
    <property type="nucleotide sequence ID" value="NZ_BAAATM010000018.1"/>
</dbReference>
<proteinExistence type="predicted"/>
<name>A0ABN3NZ37_9ACTN</name>
<reference evidence="3 4" key="1">
    <citation type="journal article" date="2019" name="Int. J. Syst. Evol. Microbiol.">
        <title>The Global Catalogue of Microorganisms (GCM) 10K type strain sequencing project: providing services to taxonomists for standard genome sequencing and annotation.</title>
        <authorList>
            <consortium name="The Broad Institute Genomics Platform"/>
            <consortium name="The Broad Institute Genome Sequencing Center for Infectious Disease"/>
            <person name="Wu L."/>
            <person name="Ma J."/>
        </authorList>
    </citation>
    <scope>NUCLEOTIDE SEQUENCE [LARGE SCALE GENOMIC DNA]</scope>
    <source>
        <strain evidence="3 4">JCM 6924</strain>
    </source>
</reference>
<keyword evidence="2" id="KW-0812">Transmembrane</keyword>
<feature type="transmembrane region" description="Helical" evidence="2">
    <location>
        <begin position="68"/>
        <end position="92"/>
    </location>
</feature>
<comment type="caution">
    <text evidence="3">The sequence shown here is derived from an EMBL/GenBank/DDBJ whole genome shotgun (WGS) entry which is preliminary data.</text>
</comment>
<evidence type="ECO:0000313" key="4">
    <source>
        <dbReference type="Proteomes" id="UP001501095"/>
    </source>
</evidence>
<feature type="transmembrane region" description="Helical" evidence="2">
    <location>
        <begin position="200"/>
        <end position="230"/>
    </location>
</feature>
<keyword evidence="2" id="KW-0472">Membrane</keyword>
<feature type="transmembrane region" description="Helical" evidence="2">
    <location>
        <begin position="30"/>
        <end position="48"/>
    </location>
</feature>
<keyword evidence="4" id="KW-1185">Reference proteome</keyword>
<dbReference type="Proteomes" id="UP001501095">
    <property type="component" value="Unassembled WGS sequence"/>
</dbReference>
<keyword evidence="2" id="KW-1133">Transmembrane helix</keyword>
<accession>A0ABN3NZ37</accession>
<gene>
    <name evidence="3" type="ORF">GCM10010423_58120</name>
</gene>
<dbReference type="Pfam" id="PF09948">
    <property type="entry name" value="PpoB2"/>
    <property type="match status" value="1"/>
</dbReference>
<evidence type="ECO:0000256" key="2">
    <source>
        <dbReference type="SAM" id="Phobius"/>
    </source>
</evidence>
<dbReference type="InterPro" id="IPR018688">
    <property type="entry name" value="PpoB2-like"/>
</dbReference>
<dbReference type="EMBL" id="BAAATM010000018">
    <property type="protein sequence ID" value="GAA2550211.1"/>
    <property type="molecule type" value="Genomic_DNA"/>
</dbReference>
<feature type="transmembrane region" description="Helical" evidence="2">
    <location>
        <begin position="113"/>
        <end position="132"/>
    </location>
</feature>
<evidence type="ECO:0000313" key="3">
    <source>
        <dbReference type="EMBL" id="GAA2550211.1"/>
    </source>
</evidence>
<feature type="transmembrane region" description="Helical" evidence="2">
    <location>
        <begin position="242"/>
        <end position="260"/>
    </location>
</feature>
<organism evidence="3 4">
    <name type="scientific">Streptomyces levis</name>
    <dbReference type="NCBI Taxonomy" id="285566"/>
    <lineage>
        <taxon>Bacteria</taxon>
        <taxon>Bacillati</taxon>
        <taxon>Actinomycetota</taxon>
        <taxon>Actinomycetes</taxon>
        <taxon>Kitasatosporales</taxon>
        <taxon>Streptomycetaceae</taxon>
        <taxon>Streptomyces</taxon>
    </lineage>
</organism>